<evidence type="ECO:0000256" key="2">
    <source>
        <dbReference type="ARBA" id="ARBA00000909"/>
    </source>
</evidence>
<keyword evidence="8 10" id="KW-0520">NAD</keyword>
<dbReference type="SUPFAM" id="SSF64153">
    <property type="entry name" value="YjeF N-terminal domain-like"/>
    <property type="match status" value="1"/>
</dbReference>
<evidence type="ECO:0000256" key="5">
    <source>
        <dbReference type="ARBA" id="ARBA00022741"/>
    </source>
</evidence>
<keyword evidence="5 10" id="KW-0547">Nucleotide-binding</keyword>
<dbReference type="InterPro" id="IPR032976">
    <property type="entry name" value="YJEFN_prot_NAXE-like"/>
</dbReference>
<evidence type="ECO:0000256" key="4">
    <source>
        <dbReference type="ARBA" id="ARBA00022723"/>
    </source>
</evidence>
<feature type="binding site" evidence="10">
    <location>
        <position position="58"/>
    </location>
    <ligand>
        <name>K(+)</name>
        <dbReference type="ChEBI" id="CHEBI:29103"/>
    </ligand>
</feature>
<evidence type="ECO:0000256" key="9">
    <source>
        <dbReference type="ARBA" id="ARBA00023235"/>
    </source>
</evidence>
<keyword evidence="7 10" id="KW-0630">Potassium</keyword>
<dbReference type="PANTHER" id="PTHR13232">
    <property type="entry name" value="NAD(P)H-HYDRATE EPIMERASE"/>
    <property type="match status" value="1"/>
</dbReference>
<dbReference type="InterPro" id="IPR036652">
    <property type="entry name" value="YjeF_N_dom_sf"/>
</dbReference>
<dbReference type="PROSITE" id="PS51385">
    <property type="entry name" value="YJEF_N"/>
    <property type="match status" value="1"/>
</dbReference>
<dbReference type="Proteomes" id="UP001470230">
    <property type="component" value="Unassembled WGS sequence"/>
</dbReference>
<feature type="binding site" evidence="10">
    <location>
        <position position="164"/>
    </location>
    <ligand>
        <name>(6S)-NADPHX</name>
        <dbReference type="ChEBI" id="CHEBI:64076"/>
    </ligand>
</feature>
<comment type="similarity">
    <text evidence="10">Belongs to the NnrE/AIBP family.</text>
</comment>
<reference evidence="12 13" key="1">
    <citation type="submission" date="2024-04" db="EMBL/GenBank/DDBJ databases">
        <title>Tritrichomonas musculus Genome.</title>
        <authorList>
            <person name="Alves-Ferreira E."/>
            <person name="Grigg M."/>
            <person name="Lorenzi H."/>
            <person name="Galac M."/>
        </authorList>
    </citation>
    <scope>NUCLEOTIDE SEQUENCE [LARGE SCALE GENOMIC DNA]</scope>
    <source>
        <strain evidence="12 13">EAF2021</strain>
    </source>
</reference>
<evidence type="ECO:0000313" key="13">
    <source>
        <dbReference type="Proteomes" id="UP001470230"/>
    </source>
</evidence>
<proteinExistence type="inferred from homology"/>
<keyword evidence="13" id="KW-1185">Reference proteome</keyword>
<evidence type="ECO:0000256" key="3">
    <source>
        <dbReference type="ARBA" id="ARBA00012228"/>
    </source>
</evidence>
<evidence type="ECO:0000256" key="8">
    <source>
        <dbReference type="ARBA" id="ARBA00023027"/>
    </source>
</evidence>
<dbReference type="InterPro" id="IPR004443">
    <property type="entry name" value="YjeF_N_dom"/>
</dbReference>
<feature type="binding site" evidence="10">
    <location>
        <begin position="136"/>
        <end position="142"/>
    </location>
    <ligand>
        <name>(6S)-NADPHX</name>
        <dbReference type="ChEBI" id="CHEBI:64076"/>
    </ligand>
</feature>
<comment type="catalytic activity">
    <reaction evidence="2 10">
        <text>(6R)-NADPHX = (6S)-NADPHX</text>
        <dbReference type="Rhea" id="RHEA:32227"/>
        <dbReference type="ChEBI" id="CHEBI:64076"/>
        <dbReference type="ChEBI" id="CHEBI:64077"/>
        <dbReference type="EC" id="5.1.99.6"/>
    </reaction>
</comment>
<organism evidence="12 13">
    <name type="scientific">Tritrichomonas musculus</name>
    <dbReference type="NCBI Taxonomy" id="1915356"/>
    <lineage>
        <taxon>Eukaryota</taxon>
        <taxon>Metamonada</taxon>
        <taxon>Parabasalia</taxon>
        <taxon>Tritrichomonadida</taxon>
        <taxon>Tritrichomonadidae</taxon>
        <taxon>Tritrichomonas</taxon>
    </lineage>
</organism>
<comment type="caution">
    <text evidence="10">Lacks conserved residue(s) required for the propagation of feature annotation.</text>
</comment>
<comment type="cofactor">
    <cofactor evidence="10">
        <name>K(+)</name>
        <dbReference type="ChEBI" id="CHEBI:29103"/>
    </cofactor>
    <text evidence="10">Binds 1 potassium ion per subunit.</text>
</comment>
<evidence type="ECO:0000256" key="10">
    <source>
        <dbReference type="HAMAP-Rule" id="MF_03159"/>
    </source>
</evidence>
<dbReference type="PANTHER" id="PTHR13232:SF10">
    <property type="entry name" value="NAD(P)H-HYDRATE EPIMERASE"/>
    <property type="match status" value="1"/>
</dbReference>
<evidence type="ECO:0000256" key="1">
    <source>
        <dbReference type="ARBA" id="ARBA00000013"/>
    </source>
</evidence>
<keyword evidence="9 10" id="KW-0413">Isomerase</keyword>
<feature type="binding site" evidence="10">
    <location>
        <position position="132"/>
    </location>
    <ligand>
        <name>K(+)</name>
        <dbReference type="ChEBI" id="CHEBI:29103"/>
    </ligand>
</feature>
<protein>
    <recommendedName>
        <fullName evidence="3 10">NAD(P)H-hydrate epimerase</fullName>
        <ecNumber evidence="3 10">5.1.99.6</ecNumber>
    </recommendedName>
    <alternativeName>
        <fullName evidence="10">NAD(P)HX epimerase</fullName>
    </alternativeName>
</protein>
<evidence type="ECO:0000259" key="11">
    <source>
        <dbReference type="PROSITE" id="PS51385"/>
    </source>
</evidence>
<dbReference type="HAMAP" id="MF_01966">
    <property type="entry name" value="NADHX_epimerase"/>
    <property type="match status" value="1"/>
</dbReference>
<sequence>MKAVAVEQMQEADRRAIHELGVPGCVLMYNAGKTVFEFIQKQYPNIQKVGIICGKGNNAGDGFVIAHLLSLTGVNVKIICLVNESFYQGDALVYLKLCLNEQIDVRFPSDQTEMVNLTKSLGNEAKVDLIIDALLGTGTHGQVREPFASVISAIPPNIDVVAVDLPSGMNGNTGEICGVCVKAKYTITFAAAKKGLINKEDLTGKLIVTDIGMPPICLNDELWNEYKQKENHNK</sequence>
<dbReference type="Gene3D" id="3.40.50.10260">
    <property type="entry name" value="YjeF N-terminal domain"/>
    <property type="match status" value="1"/>
</dbReference>
<name>A0ABR2KZU0_9EUKA</name>
<keyword evidence="6" id="KW-0521">NADP</keyword>
<evidence type="ECO:0000313" key="12">
    <source>
        <dbReference type="EMBL" id="KAK8895937.1"/>
    </source>
</evidence>
<comment type="function">
    <text evidence="10">Catalyzes the epimerization of the S- and R-forms of NAD(P)HX, a damaged form of NAD(P)H that is a result of enzymatic or heat-dependent hydration. This is a prerequisite for the S-specific NAD(P)H-hydrate dehydratase to allow the repair of both epimers of NAD(P)HX.</text>
</comment>
<dbReference type="EC" id="5.1.99.6" evidence="3 10"/>
<dbReference type="NCBIfam" id="TIGR00197">
    <property type="entry name" value="yjeF_nterm"/>
    <property type="match status" value="1"/>
</dbReference>
<dbReference type="EMBL" id="JAPFFF010000002">
    <property type="protein sequence ID" value="KAK8895937.1"/>
    <property type="molecule type" value="Genomic_DNA"/>
</dbReference>
<evidence type="ECO:0000256" key="6">
    <source>
        <dbReference type="ARBA" id="ARBA00022857"/>
    </source>
</evidence>
<gene>
    <name evidence="12" type="ORF">M9Y10_013823</name>
</gene>
<evidence type="ECO:0000256" key="7">
    <source>
        <dbReference type="ARBA" id="ARBA00022958"/>
    </source>
</evidence>
<accession>A0ABR2KZU0</accession>
<feature type="domain" description="YjeF N-terminal" evidence="11">
    <location>
        <begin position="9"/>
        <end position="219"/>
    </location>
</feature>
<dbReference type="Pfam" id="PF03853">
    <property type="entry name" value="YjeF_N"/>
    <property type="match status" value="1"/>
</dbReference>
<comment type="caution">
    <text evidence="12">The sequence shown here is derived from an EMBL/GenBank/DDBJ whole genome shotgun (WGS) entry which is preliminary data.</text>
</comment>
<feature type="binding site" evidence="10">
    <location>
        <position position="167"/>
    </location>
    <ligand>
        <name>K(+)</name>
        <dbReference type="ChEBI" id="CHEBI:29103"/>
    </ligand>
</feature>
<keyword evidence="4 10" id="KW-0479">Metal-binding</keyword>
<comment type="catalytic activity">
    <reaction evidence="1 10">
        <text>(6R)-NADHX = (6S)-NADHX</text>
        <dbReference type="Rhea" id="RHEA:32215"/>
        <dbReference type="ChEBI" id="CHEBI:64074"/>
        <dbReference type="ChEBI" id="CHEBI:64075"/>
        <dbReference type="EC" id="5.1.99.6"/>
    </reaction>
</comment>